<sequence>MLPFSLSLSLSLSCSLISPVFPVERKNPRPFHLDTKAAINTPNETLPAVFCLPACQNKCTVLFPLSPMPQFLRSHSIRSFVDKFIPGPHQDKKSSMAHLVGVNSAVTHATDAQMAYALQPKESKYRSPFVWSWLNCSREGSEQAKKGLDTESCLWMYLEGRMRSRGEVEKKCI</sequence>
<protein>
    <submittedName>
        <fullName evidence="2">Uncharacterized protein</fullName>
    </submittedName>
</protein>
<evidence type="ECO:0000256" key="1">
    <source>
        <dbReference type="SAM" id="SignalP"/>
    </source>
</evidence>
<proteinExistence type="predicted"/>
<comment type="caution">
    <text evidence="2">The sequence shown here is derived from an EMBL/GenBank/DDBJ whole genome shotgun (WGS) entry which is preliminary data.</text>
</comment>
<gene>
    <name evidence="2" type="ORF">B0T21DRAFT_201915</name>
</gene>
<accession>A0AA40BF70</accession>
<reference evidence="2" key="1">
    <citation type="submission" date="2023-06" db="EMBL/GenBank/DDBJ databases">
        <title>Genome-scale phylogeny and comparative genomics of the fungal order Sordariales.</title>
        <authorList>
            <consortium name="Lawrence Berkeley National Laboratory"/>
            <person name="Hensen N."/>
            <person name="Bonometti L."/>
            <person name="Westerberg I."/>
            <person name="Brannstrom I.O."/>
            <person name="Guillou S."/>
            <person name="Cros-Aarteil S."/>
            <person name="Calhoun S."/>
            <person name="Haridas S."/>
            <person name="Kuo A."/>
            <person name="Mondo S."/>
            <person name="Pangilinan J."/>
            <person name="Riley R."/>
            <person name="Labutti K."/>
            <person name="Andreopoulos B."/>
            <person name="Lipzen A."/>
            <person name="Chen C."/>
            <person name="Yanf M."/>
            <person name="Daum C."/>
            <person name="Ng V."/>
            <person name="Clum A."/>
            <person name="Steindorff A."/>
            <person name="Ohm R."/>
            <person name="Martin F."/>
            <person name="Silar P."/>
            <person name="Natvig D."/>
            <person name="Lalanne C."/>
            <person name="Gautier V."/>
            <person name="Ament-Velasquez S.L."/>
            <person name="Kruys A."/>
            <person name="Hutchinson M.I."/>
            <person name="Powell A.J."/>
            <person name="Barry K."/>
            <person name="Miller A.N."/>
            <person name="Grigoriev I.V."/>
            <person name="Debuchy R."/>
            <person name="Gladieux P."/>
            <person name="Thoren M.H."/>
            <person name="Johannesson H."/>
        </authorList>
    </citation>
    <scope>NUCLEOTIDE SEQUENCE</scope>
    <source>
        <strain evidence="2">CBS 540.89</strain>
    </source>
</reference>
<dbReference type="AlphaFoldDB" id="A0AA40BF70"/>
<feature type="chain" id="PRO_5041224305" evidence="1">
    <location>
        <begin position="23"/>
        <end position="173"/>
    </location>
</feature>
<name>A0AA40BF70_9PEZI</name>
<keyword evidence="1" id="KW-0732">Signal</keyword>
<evidence type="ECO:0000313" key="3">
    <source>
        <dbReference type="Proteomes" id="UP001172159"/>
    </source>
</evidence>
<evidence type="ECO:0000313" key="2">
    <source>
        <dbReference type="EMBL" id="KAK0732818.1"/>
    </source>
</evidence>
<keyword evidence="3" id="KW-1185">Reference proteome</keyword>
<feature type="signal peptide" evidence="1">
    <location>
        <begin position="1"/>
        <end position="22"/>
    </location>
</feature>
<organism evidence="2 3">
    <name type="scientific">Apiosordaria backusii</name>
    <dbReference type="NCBI Taxonomy" id="314023"/>
    <lineage>
        <taxon>Eukaryota</taxon>
        <taxon>Fungi</taxon>
        <taxon>Dikarya</taxon>
        <taxon>Ascomycota</taxon>
        <taxon>Pezizomycotina</taxon>
        <taxon>Sordariomycetes</taxon>
        <taxon>Sordariomycetidae</taxon>
        <taxon>Sordariales</taxon>
        <taxon>Lasiosphaeriaceae</taxon>
        <taxon>Apiosordaria</taxon>
    </lineage>
</organism>
<dbReference type="EMBL" id="JAUKTV010000008">
    <property type="protein sequence ID" value="KAK0732818.1"/>
    <property type="molecule type" value="Genomic_DNA"/>
</dbReference>
<dbReference type="Proteomes" id="UP001172159">
    <property type="component" value="Unassembled WGS sequence"/>
</dbReference>